<evidence type="ECO:0000256" key="1">
    <source>
        <dbReference type="ARBA" id="ARBA00022833"/>
    </source>
</evidence>
<dbReference type="InterPro" id="IPR004722">
    <property type="entry name" value="DHOase"/>
</dbReference>
<organism evidence="5 6">
    <name type="scientific">Thiohalobacter thiocyanaticus</name>
    <dbReference type="NCBI Taxonomy" id="585455"/>
    <lineage>
        <taxon>Bacteria</taxon>
        <taxon>Pseudomonadati</taxon>
        <taxon>Pseudomonadota</taxon>
        <taxon>Gammaproteobacteria</taxon>
        <taxon>Thiohalobacterales</taxon>
        <taxon>Thiohalobacteraceae</taxon>
        <taxon>Thiohalobacter</taxon>
    </lineage>
</organism>
<dbReference type="EMBL" id="AP018052">
    <property type="protein sequence ID" value="BAZ95372.1"/>
    <property type="molecule type" value="Genomic_DNA"/>
</dbReference>
<dbReference type="NCBIfam" id="TIGR00857">
    <property type="entry name" value="pyrC_multi"/>
    <property type="match status" value="1"/>
</dbReference>
<evidence type="ECO:0000259" key="3">
    <source>
        <dbReference type="Pfam" id="PF07969"/>
    </source>
</evidence>
<keyword evidence="6" id="KW-1185">Reference proteome</keyword>
<evidence type="ECO:0000259" key="4">
    <source>
        <dbReference type="Pfam" id="PF12890"/>
    </source>
</evidence>
<dbReference type="InterPro" id="IPR032466">
    <property type="entry name" value="Metal_Hydrolase"/>
</dbReference>
<sequence>MAARKPRILIRGGRVIDPANHLDAEVDVAVAAGRITGVGEAVPDDFKPELEIDARGLVVCPGLVELAAHLREPGHENKATIASETRAAAAGGITTLCCPPTTDPIIDTPAVVELIRQRAERAGHARVVTLGALTQGLAGEHLTEMAALKEAGCRGVSNAQSPILHTAVVRRAFEYAATFDLTVFIHPEEYWLANGGVAHEGAVATRLGLPGIPAAAETAAVARDLALIEHTGVRAHFCRLTHSRSVQMIARAQYDGVPVTADAAIPYLYFTELDIADFDSQFHVYPPLRTQRDREGLRAGLARGTLSALCSDHQPHEADAKLNPFPATEPGISGLDTLLPLALRLVEDKLLTLPEVIERLTAGPARILGLFEQGTGTLNPGAAADITLFDPEATWRIAPASLLSQGHNTPFMGWEVKGRVMHTLLGGRRVFER</sequence>
<reference evidence="5 6" key="1">
    <citation type="submission" date="2017-05" db="EMBL/GenBank/DDBJ databases">
        <title>Thiocyanate degradation by Thiohalobacter thiocyanaticus FOKN1.</title>
        <authorList>
            <person name="Oshiki M."/>
            <person name="Fukushima T."/>
            <person name="Kawano S."/>
            <person name="Nakagawa J."/>
        </authorList>
    </citation>
    <scope>NUCLEOTIDE SEQUENCE [LARGE SCALE GENOMIC DNA]</scope>
    <source>
        <strain evidence="5 6">FOKN1</strain>
    </source>
</reference>
<evidence type="ECO:0000313" key="5">
    <source>
        <dbReference type="EMBL" id="BAZ95372.1"/>
    </source>
</evidence>
<dbReference type="InterPro" id="IPR024403">
    <property type="entry name" value="DHOase_cat"/>
</dbReference>
<feature type="domain" description="Dihydroorotase catalytic" evidence="4">
    <location>
        <begin position="57"/>
        <end position="240"/>
    </location>
</feature>
<dbReference type="NCBIfam" id="NF005791">
    <property type="entry name" value="PRK07627.1"/>
    <property type="match status" value="1"/>
</dbReference>
<dbReference type="AlphaFoldDB" id="A0A1Z4VV80"/>
<keyword evidence="2" id="KW-0665">Pyrimidine biosynthesis</keyword>
<evidence type="ECO:0000256" key="2">
    <source>
        <dbReference type="ARBA" id="ARBA00022975"/>
    </source>
</evidence>
<dbReference type="CDD" id="cd01317">
    <property type="entry name" value="DHOase_IIa"/>
    <property type="match status" value="1"/>
</dbReference>
<dbReference type="SUPFAM" id="SSF51556">
    <property type="entry name" value="Metallo-dependent hydrolases"/>
    <property type="match status" value="1"/>
</dbReference>
<dbReference type="InterPro" id="IPR011059">
    <property type="entry name" value="Metal-dep_hydrolase_composite"/>
</dbReference>
<dbReference type="Pfam" id="PF07969">
    <property type="entry name" value="Amidohydro_3"/>
    <property type="match status" value="1"/>
</dbReference>
<dbReference type="OrthoDB" id="5687299at2"/>
<dbReference type="PANTHER" id="PTHR43668">
    <property type="entry name" value="ALLANTOINASE"/>
    <property type="match status" value="1"/>
</dbReference>
<dbReference type="GO" id="GO:0046872">
    <property type="term" value="F:metal ion binding"/>
    <property type="evidence" value="ECO:0007669"/>
    <property type="project" value="InterPro"/>
</dbReference>
<dbReference type="GO" id="GO:0006221">
    <property type="term" value="P:pyrimidine nucleotide biosynthetic process"/>
    <property type="evidence" value="ECO:0007669"/>
    <property type="project" value="UniProtKB-KW"/>
</dbReference>
<dbReference type="SUPFAM" id="SSF51338">
    <property type="entry name" value="Composite domain of metallo-dependent hydrolases"/>
    <property type="match status" value="1"/>
</dbReference>
<dbReference type="RefSeq" id="WP_096367363.1">
    <property type="nucleotide sequence ID" value="NZ_AP018052.1"/>
</dbReference>
<dbReference type="InterPro" id="IPR050138">
    <property type="entry name" value="DHOase/Allantoinase_Hydrolase"/>
</dbReference>
<dbReference type="GO" id="GO:0004038">
    <property type="term" value="F:allantoinase activity"/>
    <property type="evidence" value="ECO:0007669"/>
    <property type="project" value="TreeGrafter"/>
</dbReference>
<feature type="domain" description="Amidohydrolase 3" evidence="3">
    <location>
        <begin position="346"/>
        <end position="431"/>
    </location>
</feature>
<dbReference type="Proteomes" id="UP000218765">
    <property type="component" value="Chromosome"/>
</dbReference>
<dbReference type="GO" id="GO:0004151">
    <property type="term" value="F:dihydroorotase activity"/>
    <property type="evidence" value="ECO:0007669"/>
    <property type="project" value="InterPro"/>
</dbReference>
<protein>
    <submittedName>
        <fullName evidence="5">Dihydroorotase</fullName>
    </submittedName>
</protein>
<gene>
    <name evidence="5" type="ORF">FOKN1_3015</name>
</gene>
<proteinExistence type="predicted"/>
<dbReference type="PANTHER" id="PTHR43668:SF2">
    <property type="entry name" value="ALLANTOINASE"/>
    <property type="match status" value="1"/>
</dbReference>
<accession>A0A1Z4VV80</accession>
<dbReference type="Pfam" id="PF12890">
    <property type="entry name" value="DHOase"/>
    <property type="match status" value="1"/>
</dbReference>
<keyword evidence="1" id="KW-0862">Zinc</keyword>
<name>A0A1Z4VV80_9GAMM</name>
<dbReference type="KEGG" id="ttc:FOKN1_3015"/>
<dbReference type="GO" id="GO:0005737">
    <property type="term" value="C:cytoplasm"/>
    <property type="evidence" value="ECO:0007669"/>
    <property type="project" value="TreeGrafter"/>
</dbReference>
<evidence type="ECO:0000313" key="6">
    <source>
        <dbReference type="Proteomes" id="UP000218765"/>
    </source>
</evidence>
<dbReference type="Gene3D" id="3.20.20.140">
    <property type="entry name" value="Metal-dependent hydrolases"/>
    <property type="match status" value="1"/>
</dbReference>
<dbReference type="InterPro" id="IPR013108">
    <property type="entry name" value="Amidohydro_3"/>
</dbReference>
<dbReference type="GO" id="GO:0006145">
    <property type="term" value="P:purine nucleobase catabolic process"/>
    <property type="evidence" value="ECO:0007669"/>
    <property type="project" value="TreeGrafter"/>
</dbReference>